<dbReference type="PANTHER" id="PTHR11014">
    <property type="entry name" value="PEPTIDASE M20 FAMILY MEMBER"/>
    <property type="match status" value="1"/>
</dbReference>
<organism evidence="8 9">
    <name type="scientific">Carnegiea gigantea</name>
    <dbReference type="NCBI Taxonomy" id="171969"/>
    <lineage>
        <taxon>Eukaryota</taxon>
        <taxon>Viridiplantae</taxon>
        <taxon>Streptophyta</taxon>
        <taxon>Embryophyta</taxon>
        <taxon>Tracheophyta</taxon>
        <taxon>Spermatophyta</taxon>
        <taxon>Magnoliopsida</taxon>
        <taxon>eudicotyledons</taxon>
        <taxon>Gunneridae</taxon>
        <taxon>Pentapetalae</taxon>
        <taxon>Caryophyllales</taxon>
        <taxon>Cactineae</taxon>
        <taxon>Cactaceae</taxon>
        <taxon>Cactoideae</taxon>
        <taxon>Echinocereeae</taxon>
        <taxon>Carnegiea</taxon>
    </lineage>
</organism>
<feature type="binding site" evidence="5">
    <location>
        <position position="162"/>
    </location>
    <ligand>
        <name>Mn(2+)</name>
        <dbReference type="ChEBI" id="CHEBI:29035"/>
        <label>2</label>
    </ligand>
</feature>
<dbReference type="InterPro" id="IPR011650">
    <property type="entry name" value="Peptidase_M20_dimer"/>
</dbReference>
<feature type="binding site" evidence="5">
    <location>
        <position position="196"/>
    </location>
    <ligand>
        <name>Mn(2+)</name>
        <dbReference type="ChEBI" id="CHEBI:29035"/>
        <label>2</label>
    </ligand>
</feature>
<feature type="signal peptide" evidence="6">
    <location>
        <begin position="1"/>
        <end position="25"/>
    </location>
</feature>
<feature type="binding site" evidence="5">
    <location>
        <position position="422"/>
    </location>
    <ligand>
        <name>Mn(2+)</name>
        <dbReference type="ChEBI" id="CHEBI:29035"/>
        <label>2</label>
    </ligand>
</feature>
<dbReference type="Proteomes" id="UP001153076">
    <property type="component" value="Unassembled WGS sequence"/>
</dbReference>
<dbReference type="PANTHER" id="PTHR11014:SF55">
    <property type="entry name" value="IAA-AMINO ACID HYDROLASE ILR1-LIKE 4"/>
    <property type="match status" value="1"/>
</dbReference>
<dbReference type="OrthoDB" id="6119954at2759"/>
<evidence type="ECO:0000256" key="2">
    <source>
        <dbReference type="ARBA" id="ARBA00022729"/>
    </source>
</evidence>
<gene>
    <name evidence="8" type="ORF">Cgig2_004692</name>
</gene>
<evidence type="ECO:0000256" key="6">
    <source>
        <dbReference type="SAM" id="SignalP"/>
    </source>
</evidence>
<feature type="domain" description="Peptidase M20 dimerisation" evidence="7">
    <location>
        <begin position="240"/>
        <end position="339"/>
    </location>
</feature>
<feature type="binding site" evidence="5">
    <location>
        <position position="220"/>
    </location>
    <ligand>
        <name>Mn(2+)</name>
        <dbReference type="ChEBI" id="CHEBI:29035"/>
        <label>2</label>
    </ligand>
</feature>
<dbReference type="InterPro" id="IPR002933">
    <property type="entry name" value="Peptidase_M20"/>
</dbReference>
<evidence type="ECO:0000256" key="1">
    <source>
        <dbReference type="ARBA" id="ARBA00006153"/>
    </source>
</evidence>
<evidence type="ECO:0000313" key="8">
    <source>
        <dbReference type="EMBL" id="KAJ8424270.1"/>
    </source>
</evidence>
<feature type="chain" id="PRO_5040470219" description="Peptidase M20 dimerisation domain-containing protein" evidence="6">
    <location>
        <begin position="26"/>
        <end position="466"/>
    </location>
</feature>
<keyword evidence="9" id="KW-1185">Reference proteome</keyword>
<accession>A0A9Q1GPF2</accession>
<comment type="caution">
    <text evidence="8">The sequence shown here is derived from an EMBL/GenBank/DDBJ whole genome shotgun (WGS) entry which is preliminary data.</text>
</comment>
<dbReference type="InterPro" id="IPR017439">
    <property type="entry name" value="Amidohydrolase"/>
</dbReference>
<evidence type="ECO:0000256" key="4">
    <source>
        <dbReference type="ARBA" id="ARBA00023211"/>
    </source>
</evidence>
<dbReference type="NCBIfam" id="TIGR01891">
    <property type="entry name" value="amidohydrolases"/>
    <property type="match status" value="1"/>
</dbReference>
<dbReference type="FunFam" id="3.30.70.360:FF:000001">
    <property type="entry name" value="N-acetyldiaminopimelate deacetylase"/>
    <property type="match status" value="1"/>
</dbReference>
<keyword evidence="2 6" id="KW-0732">Signal</keyword>
<dbReference type="Pfam" id="PF01546">
    <property type="entry name" value="Peptidase_M20"/>
    <property type="match status" value="1"/>
</dbReference>
<evidence type="ECO:0000256" key="3">
    <source>
        <dbReference type="ARBA" id="ARBA00022801"/>
    </source>
</evidence>
<dbReference type="GO" id="GO:0005783">
    <property type="term" value="C:endoplasmic reticulum"/>
    <property type="evidence" value="ECO:0007669"/>
    <property type="project" value="TreeGrafter"/>
</dbReference>
<dbReference type="GO" id="GO:0046872">
    <property type="term" value="F:metal ion binding"/>
    <property type="evidence" value="ECO:0007669"/>
    <property type="project" value="UniProtKB-KW"/>
</dbReference>
<protein>
    <recommendedName>
        <fullName evidence="7">Peptidase M20 dimerisation domain-containing protein</fullName>
    </recommendedName>
</protein>
<dbReference type="GO" id="GO:0009850">
    <property type="term" value="P:auxin metabolic process"/>
    <property type="evidence" value="ECO:0007669"/>
    <property type="project" value="InterPro"/>
</dbReference>
<proteinExistence type="inferred from homology"/>
<keyword evidence="3" id="KW-0378">Hydrolase</keyword>
<evidence type="ECO:0000259" key="7">
    <source>
        <dbReference type="Pfam" id="PF07687"/>
    </source>
</evidence>
<dbReference type="Gene3D" id="3.30.70.360">
    <property type="match status" value="1"/>
</dbReference>
<dbReference type="SUPFAM" id="SSF53187">
    <property type="entry name" value="Zn-dependent exopeptidases"/>
    <property type="match status" value="1"/>
</dbReference>
<dbReference type="InterPro" id="IPR036264">
    <property type="entry name" value="Bact_exopeptidase_dim_dom"/>
</dbReference>
<dbReference type="CDD" id="cd08017">
    <property type="entry name" value="M20_IAA_Hyd"/>
    <property type="match status" value="1"/>
</dbReference>
<dbReference type="AlphaFoldDB" id="A0A9Q1GPF2"/>
<comment type="cofactor">
    <cofactor evidence="5">
        <name>Mn(2+)</name>
        <dbReference type="ChEBI" id="CHEBI:29035"/>
    </cofactor>
    <text evidence="5">The Mn(2+) ion enhances activity.</text>
</comment>
<sequence length="466" mass="51447">MGFFSWTWVSIFLCFQLLLPRHSLSNCSFRSYELEEIPKYFLNQTQKCELSDWMVGIRRKLHENSELGFEEFETSRVIREKLDKLGIPYKYPPAVTGVLGFIGTGKPPFVALRADMDALPIQVLLNLFGRVVPSPVHVCLCEEMVEWEHKSRVTGKMHACGHDAHVAMLLGAARILQEHQNELQGTVVLVFQPGEEGYAGAKKMIEDGALENVEAIFGLHVSSGLPVGQVSTRAGPLLAGSGFFQAVIHGKGGHAANPHHSVDPILAASNVVITLQYIVSREGDPLDPQVVTVGKFQAGNAFNVIPDSVTIGGTFRAFVKSSLLQLKKRIQEVITTQAAVHRCTATVDFFDAEKAYPPTVNDENLHEFVNRVATDMLGPSNVKEAAPVTGAEDFAFYQEVVPGYFFFVGMKNETRGELGRSHNPNFVVNEDVLPYGAALHASLAVRFLLEKVVKARSQERVHHDEL</sequence>
<dbReference type="PIRSF" id="PIRSF005962">
    <property type="entry name" value="Pept_M20D_amidohydro"/>
    <property type="match status" value="1"/>
</dbReference>
<comment type="similarity">
    <text evidence="1">Belongs to the peptidase M20 family.</text>
</comment>
<dbReference type="SUPFAM" id="SSF55031">
    <property type="entry name" value="Bacterial exopeptidase dimerisation domain"/>
    <property type="match status" value="1"/>
</dbReference>
<evidence type="ECO:0000256" key="5">
    <source>
        <dbReference type="PIRSR" id="PIRSR005962-1"/>
    </source>
</evidence>
<keyword evidence="4 5" id="KW-0464">Manganese</keyword>
<keyword evidence="5" id="KW-0479">Metal-binding</keyword>
<dbReference type="InterPro" id="IPR044757">
    <property type="entry name" value="ILR1-like_Hyd"/>
</dbReference>
<name>A0A9Q1GPF2_9CARY</name>
<dbReference type="Gene3D" id="3.40.630.10">
    <property type="entry name" value="Zn peptidases"/>
    <property type="match status" value="1"/>
</dbReference>
<evidence type="ECO:0000313" key="9">
    <source>
        <dbReference type="Proteomes" id="UP001153076"/>
    </source>
</evidence>
<dbReference type="GO" id="GO:0010179">
    <property type="term" value="F:IAA-Ala conjugate hydrolase activity"/>
    <property type="evidence" value="ECO:0007669"/>
    <property type="project" value="TreeGrafter"/>
</dbReference>
<dbReference type="EMBL" id="JAKOGI010001720">
    <property type="protein sequence ID" value="KAJ8424270.1"/>
    <property type="molecule type" value="Genomic_DNA"/>
</dbReference>
<dbReference type="Pfam" id="PF07687">
    <property type="entry name" value="M20_dimer"/>
    <property type="match status" value="1"/>
</dbReference>
<feature type="binding site" evidence="5">
    <location>
        <position position="160"/>
    </location>
    <ligand>
        <name>Mn(2+)</name>
        <dbReference type="ChEBI" id="CHEBI:29035"/>
        <label>2</label>
    </ligand>
</feature>
<reference evidence="8" key="1">
    <citation type="submission" date="2022-04" db="EMBL/GenBank/DDBJ databases">
        <title>Carnegiea gigantea Genome sequencing and assembly v2.</title>
        <authorList>
            <person name="Copetti D."/>
            <person name="Sanderson M.J."/>
            <person name="Burquez A."/>
            <person name="Wojciechowski M.F."/>
        </authorList>
    </citation>
    <scope>NUCLEOTIDE SEQUENCE</scope>
    <source>
        <strain evidence="8">SGP5-SGP5p</strain>
        <tissue evidence="8">Aerial part</tissue>
    </source>
</reference>